<dbReference type="PANTHER" id="PTHR18964:SF149">
    <property type="entry name" value="BIFUNCTIONAL UDP-N-ACETYLGLUCOSAMINE 2-EPIMERASE_N-ACETYLMANNOSAMINE KINASE"/>
    <property type="match status" value="1"/>
</dbReference>
<evidence type="ECO:0000256" key="1">
    <source>
        <dbReference type="ARBA" id="ARBA00002486"/>
    </source>
</evidence>
<proteinExistence type="inferred from homology"/>
<evidence type="ECO:0000256" key="3">
    <source>
        <dbReference type="ARBA" id="ARBA00022629"/>
    </source>
</evidence>
<dbReference type="EMBL" id="DVHA01000213">
    <property type="protein sequence ID" value="HIR61251.1"/>
    <property type="molecule type" value="Genomic_DNA"/>
</dbReference>
<comment type="caution">
    <text evidence="4">The sequence shown here is derived from an EMBL/GenBank/DDBJ whole genome shotgun (WGS) entry which is preliminary data.</text>
</comment>
<dbReference type="Proteomes" id="UP000824241">
    <property type="component" value="Unassembled WGS sequence"/>
</dbReference>
<dbReference type="AlphaFoldDB" id="A0A9D1J4Z6"/>
<keyword evidence="3" id="KW-0119">Carbohydrate metabolism</keyword>
<evidence type="ECO:0000313" key="4">
    <source>
        <dbReference type="EMBL" id="HIR61251.1"/>
    </source>
</evidence>
<evidence type="ECO:0000313" key="5">
    <source>
        <dbReference type="Proteomes" id="UP000824241"/>
    </source>
</evidence>
<dbReference type="PANTHER" id="PTHR18964">
    <property type="entry name" value="ROK (REPRESSOR, ORF, KINASE) FAMILY"/>
    <property type="match status" value="1"/>
</dbReference>
<dbReference type="InterPro" id="IPR036388">
    <property type="entry name" value="WH-like_DNA-bd_sf"/>
</dbReference>
<reference evidence="4" key="1">
    <citation type="submission" date="2020-10" db="EMBL/GenBank/DDBJ databases">
        <authorList>
            <person name="Gilroy R."/>
        </authorList>
    </citation>
    <scope>NUCLEOTIDE SEQUENCE</scope>
    <source>
        <strain evidence="4">CHK189-12415</strain>
    </source>
</reference>
<keyword evidence="3" id="KW-0859">Xylose metabolism</keyword>
<name>A0A9D1J4Z6_9FIRM</name>
<dbReference type="InterPro" id="IPR036390">
    <property type="entry name" value="WH_DNA-bd_sf"/>
</dbReference>
<comment type="function">
    <text evidence="1">Transcriptional repressor of xylose-utilizing enzymes.</text>
</comment>
<dbReference type="Pfam" id="PF13412">
    <property type="entry name" value="HTH_24"/>
    <property type="match status" value="1"/>
</dbReference>
<dbReference type="InterPro" id="IPR043129">
    <property type="entry name" value="ATPase_NBD"/>
</dbReference>
<accession>A0A9D1J4Z6</accession>
<organism evidence="4 5">
    <name type="scientific">Candidatus Faecivivens stercoravium</name>
    <dbReference type="NCBI Taxonomy" id="2840803"/>
    <lineage>
        <taxon>Bacteria</taxon>
        <taxon>Bacillati</taxon>
        <taxon>Bacillota</taxon>
        <taxon>Clostridia</taxon>
        <taxon>Eubacteriales</taxon>
        <taxon>Oscillospiraceae</taxon>
        <taxon>Oscillospiraceae incertae sedis</taxon>
        <taxon>Candidatus Faecivivens</taxon>
    </lineage>
</organism>
<gene>
    <name evidence="4" type="ORF">IAB37_06745</name>
</gene>
<dbReference type="Gene3D" id="3.30.420.40">
    <property type="match status" value="2"/>
</dbReference>
<sequence>MSGERYRGLSDVRRRNRRNIRSLLYRRAPVTRTELAEELGLTLPTVTTSVAGMLEEGLLVEQPAPSGGGRRPNLLRFNPSAGYALGVELGPYETAVGLYDLTGEPLVRRIYPAAPDGYGEMVETLAGQLAELAALAPVPVLGAGIGLPGFVSREQGVVRASRTGWTGKPVAGDLAERLGFPVLIDNNVRMRAAGQELFCGGGLPDLFAYFFVSKGIACPLIIRNELLSGSTSGAGEIGHMVIQPDGPICPTCGRRGCLEGVTGETAILRDCEQLLQFGRAAVLREIAGENPPDMKMVLQAQEAGDPDVREVMDRAVGYLGLALAGVVNLISPGQVLVDGYLFRLPENRETLLREAQRHFYGLNAQEVAIRFLPFDHYGGARGAAAAVIERFCIQGDD</sequence>
<comment type="similarity">
    <text evidence="2">Belongs to the ROK (NagC/XylR) family.</text>
</comment>
<evidence type="ECO:0000256" key="2">
    <source>
        <dbReference type="ARBA" id="ARBA00006479"/>
    </source>
</evidence>
<reference evidence="4" key="2">
    <citation type="journal article" date="2021" name="PeerJ">
        <title>Extensive microbial diversity within the chicken gut microbiome revealed by metagenomics and culture.</title>
        <authorList>
            <person name="Gilroy R."/>
            <person name="Ravi A."/>
            <person name="Getino M."/>
            <person name="Pursley I."/>
            <person name="Horton D.L."/>
            <person name="Alikhan N.F."/>
            <person name="Baker D."/>
            <person name="Gharbi K."/>
            <person name="Hall N."/>
            <person name="Watson M."/>
            <person name="Adriaenssens E.M."/>
            <person name="Foster-Nyarko E."/>
            <person name="Jarju S."/>
            <person name="Secka A."/>
            <person name="Antonio M."/>
            <person name="Oren A."/>
            <person name="Chaudhuri R.R."/>
            <person name="La Ragione R."/>
            <person name="Hildebrand F."/>
            <person name="Pallen M.J."/>
        </authorList>
    </citation>
    <scope>NUCLEOTIDE SEQUENCE</scope>
    <source>
        <strain evidence="4">CHK189-12415</strain>
    </source>
</reference>
<dbReference type="Gene3D" id="1.10.10.10">
    <property type="entry name" value="Winged helix-like DNA-binding domain superfamily/Winged helix DNA-binding domain"/>
    <property type="match status" value="1"/>
</dbReference>
<dbReference type="InterPro" id="IPR000600">
    <property type="entry name" value="ROK"/>
</dbReference>
<protein>
    <submittedName>
        <fullName evidence="4">ROK family transcriptional regulator</fullName>
    </submittedName>
</protein>
<dbReference type="SUPFAM" id="SSF46785">
    <property type="entry name" value="Winged helix' DNA-binding domain"/>
    <property type="match status" value="1"/>
</dbReference>
<dbReference type="SUPFAM" id="SSF53067">
    <property type="entry name" value="Actin-like ATPase domain"/>
    <property type="match status" value="1"/>
</dbReference>
<dbReference type="Pfam" id="PF00480">
    <property type="entry name" value="ROK"/>
    <property type="match status" value="1"/>
</dbReference>
<dbReference type="GO" id="GO:0042732">
    <property type="term" value="P:D-xylose metabolic process"/>
    <property type="evidence" value="ECO:0007669"/>
    <property type="project" value="UniProtKB-KW"/>
</dbReference>